<dbReference type="Proteomes" id="UP001310386">
    <property type="component" value="Unassembled WGS sequence"/>
</dbReference>
<dbReference type="Gene3D" id="1.20.120.530">
    <property type="entry name" value="GntR ligand-binding domain-like"/>
    <property type="match status" value="1"/>
</dbReference>
<keyword evidence="3" id="KW-0804">Transcription</keyword>
<dbReference type="Pfam" id="PF07729">
    <property type="entry name" value="FCD"/>
    <property type="match status" value="1"/>
</dbReference>
<organism evidence="5 6">
    <name type="scientific">Ferviditalea candida</name>
    <dbReference type="NCBI Taxonomy" id="3108399"/>
    <lineage>
        <taxon>Bacteria</taxon>
        <taxon>Bacillati</taxon>
        <taxon>Bacillota</taxon>
        <taxon>Bacilli</taxon>
        <taxon>Bacillales</taxon>
        <taxon>Paenibacillaceae</taxon>
        <taxon>Ferviditalea</taxon>
    </lineage>
</organism>
<dbReference type="SMART" id="SM00895">
    <property type="entry name" value="FCD"/>
    <property type="match status" value="1"/>
</dbReference>
<keyword evidence="6" id="KW-1185">Reference proteome</keyword>
<dbReference type="InterPro" id="IPR036390">
    <property type="entry name" value="WH_DNA-bd_sf"/>
</dbReference>
<dbReference type="PANTHER" id="PTHR43537">
    <property type="entry name" value="TRANSCRIPTIONAL REGULATOR, GNTR FAMILY"/>
    <property type="match status" value="1"/>
</dbReference>
<reference evidence="5" key="1">
    <citation type="submission" date="2023-12" db="EMBL/GenBank/DDBJ databases">
        <title>Fervidustalea candida gen. nov., sp. nov., a novel member of the family Paenibacillaceae isolated from a geothermal area.</title>
        <authorList>
            <person name="Li W.-J."/>
            <person name="Jiao J.-Y."/>
            <person name="Chen Y."/>
        </authorList>
    </citation>
    <scope>NUCLEOTIDE SEQUENCE</scope>
    <source>
        <strain evidence="5">SYSU GA230002</strain>
    </source>
</reference>
<evidence type="ECO:0000259" key="4">
    <source>
        <dbReference type="PROSITE" id="PS50949"/>
    </source>
</evidence>
<evidence type="ECO:0000256" key="2">
    <source>
        <dbReference type="ARBA" id="ARBA00023125"/>
    </source>
</evidence>
<protein>
    <submittedName>
        <fullName evidence="5">GntR family transcriptional regulator</fullName>
    </submittedName>
</protein>
<accession>A0ABU5ZPR0</accession>
<dbReference type="SUPFAM" id="SSF46785">
    <property type="entry name" value="Winged helix' DNA-binding domain"/>
    <property type="match status" value="1"/>
</dbReference>
<dbReference type="InterPro" id="IPR000524">
    <property type="entry name" value="Tscrpt_reg_HTH_GntR"/>
</dbReference>
<evidence type="ECO:0000256" key="3">
    <source>
        <dbReference type="ARBA" id="ARBA00023163"/>
    </source>
</evidence>
<dbReference type="Pfam" id="PF00392">
    <property type="entry name" value="GntR"/>
    <property type="match status" value="1"/>
</dbReference>
<dbReference type="SUPFAM" id="SSF48008">
    <property type="entry name" value="GntR ligand-binding domain-like"/>
    <property type="match status" value="1"/>
</dbReference>
<dbReference type="PANTHER" id="PTHR43537:SF5">
    <property type="entry name" value="UXU OPERON TRANSCRIPTIONAL REGULATOR"/>
    <property type="match status" value="1"/>
</dbReference>
<dbReference type="Gene3D" id="1.10.10.10">
    <property type="entry name" value="Winged helix-like DNA-binding domain superfamily/Winged helix DNA-binding domain"/>
    <property type="match status" value="1"/>
</dbReference>
<sequence>MSSQLEYAYRFIKQGILDGTYKPSQKLVETQLSDLIGVSRNTVKTALLKLEQENLVKIESNKGATIKSFSLEEVENYLEIREVLEGLIIRSAAPNFTEEDLQNMEQIMLQMGNYLHENKYDDYSKKNNEFHNMIYKLAKNSQAVKMVNVIKTQLIRYHFRTILIPGRSEKSLQEHQAIYHALKTRDISSAEEKMKRHVANVRNTIKENFQLLL</sequence>
<gene>
    <name evidence="5" type="ORF">VF724_20270</name>
</gene>
<dbReference type="EMBL" id="JAYJLD010000061">
    <property type="protein sequence ID" value="MEB3103952.1"/>
    <property type="molecule type" value="Genomic_DNA"/>
</dbReference>
<dbReference type="CDD" id="cd07377">
    <property type="entry name" value="WHTH_GntR"/>
    <property type="match status" value="1"/>
</dbReference>
<dbReference type="RefSeq" id="WP_371756077.1">
    <property type="nucleotide sequence ID" value="NZ_JAYJLD010000061.1"/>
</dbReference>
<dbReference type="SMART" id="SM00345">
    <property type="entry name" value="HTH_GNTR"/>
    <property type="match status" value="1"/>
</dbReference>
<evidence type="ECO:0000313" key="6">
    <source>
        <dbReference type="Proteomes" id="UP001310386"/>
    </source>
</evidence>
<dbReference type="PROSITE" id="PS50949">
    <property type="entry name" value="HTH_GNTR"/>
    <property type="match status" value="1"/>
</dbReference>
<feature type="domain" description="HTH gntR-type" evidence="4">
    <location>
        <begin position="2"/>
        <end position="69"/>
    </location>
</feature>
<dbReference type="InterPro" id="IPR011711">
    <property type="entry name" value="GntR_C"/>
</dbReference>
<evidence type="ECO:0000256" key="1">
    <source>
        <dbReference type="ARBA" id="ARBA00023015"/>
    </source>
</evidence>
<name>A0ABU5ZPR0_9BACL</name>
<dbReference type="InterPro" id="IPR008920">
    <property type="entry name" value="TF_FadR/GntR_C"/>
</dbReference>
<evidence type="ECO:0000313" key="5">
    <source>
        <dbReference type="EMBL" id="MEB3103952.1"/>
    </source>
</evidence>
<comment type="caution">
    <text evidence="5">The sequence shown here is derived from an EMBL/GenBank/DDBJ whole genome shotgun (WGS) entry which is preliminary data.</text>
</comment>
<keyword evidence="1" id="KW-0805">Transcription regulation</keyword>
<keyword evidence="2" id="KW-0238">DNA-binding</keyword>
<proteinExistence type="predicted"/>
<dbReference type="InterPro" id="IPR036388">
    <property type="entry name" value="WH-like_DNA-bd_sf"/>
</dbReference>